<evidence type="ECO:0000313" key="2">
    <source>
        <dbReference type="Proteomes" id="UP000018895"/>
    </source>
</evidence>
<dbReference type="InterPro" id="IPR015001">
    <property type="entry name" value="DUF1850"/>
</dbReference>
<dbReference type="Proteomes" id="UP000018895">
    <property type="component" value="Unassembled WGS sequence"/>
</dbReference>
<evidence type="ECO:0008006" key="3">
    <source>
        <dbReference type="Google" id="ProtNLM"/>
    </source>
</evidence>
<keyword evidence="2" id="KW-1185">Reference proteome</keyword>
<gene>
    <name evidence="1" type="ORF">JCM9152_2898</name>
</gene>
<proteinExistence type="predicted"/>
<dbReference type="Pfam" id="PF08905">
    <property type="entry name" value="DUF1850"/>
    <property type="match status" value="1"/>
</dbReference>
<dbReference type="OrthoDB" id="4304at2"/>
<dbReference type="STRING" id="1236971.JCM9152_2898"/>
<sequence length="149" mass="17665">MAFWRCLFIYPPHLAVNRYVTATDYLQLYDQTEGKVIWESPIIAEETFYHEYTHSVALTPVREYYKMNTEGNMVATESWVQSFGAGVPYERKDKLLYIDGFYVIEEEREVEALTIMPSSLFPHSFYFKENTVDLTTYEGHKLHIRIVRQ</sequence>
<dbReference type="AlphaFoldDB" id="W4QJD9"/>
<reference evidence="1" key="1">
    <citation type="journal article" date="2014" name="Genome Announc.">
        <title>Draft Genome Sequences of Three Alkaliphilic Bacillus Strains, Bacillus wakoensis JCM 9140T, Bacillus akibai JCM 9157T, and Bacillus hemicellulosilyticus JCM 9152T.</title>
        <authorList>
            <person name="Yuki M."/>
            <person name="Oshima K."/>
            <person name="Suda W."/>
            <person name="Oshida Y."/>
            <person name="Kitamura K."/>
            <person name="Iida T."/>
            <person name="Hattori M."/>
            <person name="Ohkuma M."/>
        </authorList>
    </citation>
    <scope>NUCLEOTIDE SEQUENCE [LARGE SCALE GENOMIC DNA]</scope>
    <source>
        <strain evidence="1">JCM 9152</strain>
    </source>
</reference>
<accession>W4QJD9</accession>
<dbReference type="RefSeq" id="WP_035345044.1">
    <property type="nucleotide sequence ID" value="NZ_BAUU01000019.1"/>
</dbReference>
<protein>
    <recommendedName>
        <fullName evidence="3">DUF1850 domain-containing protein</fullName>
    </recommendedName>
</protein>
<comment type="caution">
    <text evidence="1">The sequence shown here is derived from an EMBL/GenBank/DDBJ whole genome shotgun (WGS) entry which is preliminary data.</text>
</comment>
<evidence type="ECO:0000313" key="1">
    <source>
        <dbReference type="EMBL" id="GAE31429.1"/>
    </source>
</evidence>
<organism evidence="1 2">
    <name type="scientific">Halalkalibacter hemicellulosilyticusJCM 9152</name>
    <dbReference type="NCBI Taxonomy" id="1236971"/>
    <lineage>
        <taxon>Bacteria</taxon>
        <taxon>Bacillati</taxon>
        <taxon>Bacillota</taxon>
        <taxon>Bacilli</taxon>
        <taxon>Bacillales</taxon>
        <taxon>Bacillaceae</taxon>
        <taxon>Halalkalibacter</taxon>
    </lineage>
</organism>
<dbReference type="EMBL" id="BAUU01000019">
    <property type="protein sequence ID" value="GAE31429.1"/>
    <property type="molecule type" value="Genomic_DNA"/>
</dbReference>
<name>W4QJD9_9BACI</name>